<feature type="compositionally biased region" description="Basic and acidic residues" evidence="1">
    <location>
        <begin position="162"/>
        <end position="176"/>
    </location>
</feature>
<sequence length="235" mass="26876">MPMTVDGKIQTVLESYEDVFGIPVELPPQRIHDHKILLIGGALPVNIRSYRHPPTLKDVIEYMIKELLEAGVIKKSHSPFASPIVMVKKKDNSWRTCVDYKQLNKQTEYLGHVIYAQGVVIDPAKREAMVKEYQEKDKIGLKPDKNGKRVEAGKSLKQLQLKEEENPKKTKKEWPKTHTQRAGSPRSAGYYRRFIKVFSMIDRPLTQLLKKEAYEWNSAAQSAFGALKQASFEIA</sequence>
<reference evidence="2" key="1">
    <citation type="journal article" date="2019" name="Sci. Rep.">
        <title>Draft genome of Tanacetum cinerariifolium, the natural source of mosquito coil.</title>
        <authorList>
            <person name="Yamashiro T."/>
            <person name="Shiraishi A."/>
            <person name="Satake H."/>
            <person name="Nakayama K."/>
        </authorList>
    </citation>
    <scope>NUCLEOTIDE SEQUENCE</scope>
</reference>
<gene>
    <name evidence="2" type="ORF">Tci_040801</name>
</gene>
<evidence type="ECO:0000256" key="1">
    <source>
        <dbReference type="SAM" id="MobiDB-lite"/>
    </source>
</evidence>
<comment type="caution">
    <text evidence="2">The sequence shown here is derived from an EMBL/GenBank/DDBJ whole genome shotgun (WGS) entry which is preliminary data.</text>
</comment>
<protein>
    <submittedName>
        <fullName evidence="2">Retrovirus-related Pol polyprotein from transposon opus</fullName>
    </submittedName>
</protein>
<feature type="region of interest" description="Disordered" evidence="1">
    <location>
        <begin position="162"/>
        <end position="185"/>
    </location>
</feature>
<name>A0A6L2M495_TANCI</name>
<evidence type="ECO:0000313" key="2">
    <source>
        <dbReference type="EMBL" id="GEU68823.1"/>
    </source>
</evidence>
<dbReference type="SUPFAM" id="SSF56672">
    <property type="entry name" value="DNA/RNA polymerases"/>
    <property type="match status" value="1"/>
</dbReference>
<organism evidence="2">
    <name type="scientific">Tanacetum cinerariifolium</name>
    <name type="common">Dalmatian daisy</name>
    <name type="synonym">Chrysanthemum cinerariifolium</name>
    <dbReference type="NCBI Taxonomy" id="118510"/>
    <lineage>
        <taxon>Eukaryota</taxon>
        <taxon>Viridiplantae</taxon>
        <taxon>Streptophyta</taxon>
        <taxon>Embryophyta</taxon>
        <taxon>Tracheophyta</taxon>
        <taxon>Spermatophyta</taxon>
        <taxon>Magnoliopsida</taxon>
        <taxon>eudicotyledons</taxon>
        <taxon>Gunneridae</taxon>
        <taxon>Pentapetalae</taxon>
        <taxon>asterids</taxon>
        <taxon>campanulids</taxon>
        <taxon>Asterales</taxon>
        <taxon>Asteraceae</taxon>
        <taxon>Asteroideae</taxon>
        <taxon>Anthemideae</taxon>
        <taxon>Anthemidinae</taxon>
        <taxon>Tanacetum</taxon>
    </lineage>
</organism>
<dbReference type="InterPro" id="IPR043502">
    <property type="entry name" value="DNA/RNA_pol_sf"/>
</dbReference>
<dbReference type="InterPro" id="IPR043128">
    <property type="entry name" value="Rev_trsase/Diguanyl_cyclase"/>
</dbReference>
<dbReference type="PANTHER" id="PTHR37984:SF5">
    <property type="entry name" value="PROTEIN NYNRIN-LIKE"/>
    <property type="match status" value="1"/>
</dbReference>
<dbReference type="PANTHER" id="PTHR37984">
    <property type="entry name" value="PROTEIN CBG26694"/>
    <property type="match status" value="1"/>
</dbReference>
<dbReference type="Gene3D" id="3.30.70.270">
    <property type="match status" value="1"/>
</dbReference>
<accession>A0A6L2M495</accession>
<dbReference type="AlphaFoldDB" id="A0A6L2M495"/>
<dbReference type="Gene3D" id="3.10.10.10">
    <property type="entry name" value="HIV Type 1 Reverse Transcriptase, subunit A, domain 1"/>
    <property type="match status" value="1"/>
</dbReference>
<dbReference type="EMBL" id="BKCJ010005822">
    <property type="protein sequence ID" value="GEU68823.1"/>
    <property type="molecule type" value="Genomic_DNA"/>
</dbReference>
<dbReference type="InterPro" id="IPR050951">
    <property type="entry name" value="Retrovirus_Pol_polyprotein"/>
</dbReference>
<proteinExistence type="predicted"/>